<dbReference type="Proteomes" id="UP000277204">
    <property type="component" value="Unassembled WGS sequence"/>
</dbReference>
<reference evidence="1 2" key="1">
    <citation type="submission" date="2018-11" db="EMBL/GenBank/DDBJ databases">
        <authorList>
            <consortium name="Pathogen Informatics"/>
        </authorList>
    </citation>
    <scope>NUCLEOTIDE SEQUENCE [LARGE SCALE GENOMIC DNA]</scope>
    <source>
        <strain evidence="1 2">Zambia</strain>
    </source>
</reference>
<dbReference type="EMBL" id="UZAI01006692">
    <property type="protein sequence ID" value="VDO96415.1"/>
    <property type="molecule type" value="Genomic_DNA"/>
</dbReference>
<protein>
    <submittedName>
        <fullName evidence="1">Uncharacterized protein</fullName>
    </submittedName>
</protein>
<dbReference type="AlphaFoldDB" id="A0A183M6H9"/>
<sequence>MNIDGDPCSKCRRNEICENGICIASGVDLCEGIQCGEQAFCQDGACVCTPGYTGDPVVKCYEERGEFTTLNVKQLIPLINLGNVIRRQNHQTYAIYCVTISHSSDNFVF</sequence>
<organism evidence="1 2">
    <name type="scientific">Schistosoma margrebowiei</name>
    <dbReference type="NCBI Taxonomy" id="48269"/>
    <lineage>
        <taxon>Eukaryota</taxon>
        <taxon>Metazoa</taxon>
        <taxon>Spiralia</taxon>
        <taxon>Lophotrochozoa</taxon>
        <taxon>Platyhelminthes</taxon>
        <taxon>Trematoda</taxon>
        <taxon>Digenea</taxon>
        <taxon>Strigeidida</taxon>
        <taxon>Schistosomatoidea</taxon>
        <taxon>Schistosomatidae</taxon>
        <taxon>Schistosoma</taxon>
    </lineage>
</organism>
<accession>A0A183M6H9</accession>
<evidence type="ECO:0000313" key="2">
    <source>
        <dbReference type="Proteomes" id="UP000277204"/>
    </source>
</evidence>
<proteinExistence type="predicted"/>
<gene>
    <name evidence="1" type="ORF">SMRZ_LOCUS11654</name>
</gene>
<evidence type="ECO:0000313" key="1">
    <source>
        <dbReference type="EMBL" id="VDO96415.1"/>
    </source>
</evidence>
<name>A0A183M6H9_9TREM</name>
<keyword evidence="2" id="KW-1185">Reference proteome</keyword>
<dbReference type="STRING" id="48269.A0A183M6H9"/>